<dbReference type="EMBL" id="NBSK02000001">
    <property type="protein sequence ID" value="KAJ0225316.1"/>
    <property type="molecule type" value="Genomic_DNA"/>
</dbReference>
<dbReference type="AlphaFoldDB" id="A0A9R1WH57"/>
<feature type="region of interest" description="Disordered" evidence="1">
    <location>
        <begin position="324"/>
        <end position="372"/>
    </location>
</feature>
<dbReference type="PANTHER" id="PTHR36005">
    <property type="entry name" value="DNA LIGASE-LIKE PROTEIN"/>
    <property type="match status" value="1"/>
</dbReference>
<protein>
    <recommendedName>
        <fullName evidence="4">DNA replication checkpoint mediator MRC1 domain-containing protein</fullName>
    </recommendedName>
</protein>
<sequence length="940" mass="105305">MLLANISFSAFLTNFETLAAQITHFCISLHNPLPPLFSLSSPANLLVQIIRFISSLSPPNRNPNSLTFSSQTMEIDDDYESFSFPNNEPSPSPKHRRLKRLKKSTVVADQSAPVESVSELIDLPRVDFASIEALESSDIRAFDDSCEPLSSPPAEGFDGDVDGKELSTACADTLVNVDRKETKRLLEFEEGLDDGSVKEKDLSSCYNDTRVNSDRKETKRDLEFEEGLGDDGMENNSNSGDGDTPVRINRKEIKRALEFEDEITESAVDKMVGNEAEMNSVAGESPVRTDRKETKRTLDFDDEITESVVDSMVGKEELIADMKIKENEEKEVNEDAMNEKKGKIKRLKSSSEDPKVKASSTNKKREAKERRAHLEQLHAESQRLLRETRGASFKPVPIVQKPISSILEKIRQRKLEVSKKFSQFNCDDPVKEDDACQKQTTNHSKNVEIEVGDLSESVKENEVLSGPKEDDIDMDGPDVCGEQKTHDNDSPQMPLDDKSTPVLRAPVDDTQDLFGDSQTSDSTESKDEEPDEHTISSQEEEMEPSLLTMKLKFDSVPDDISDEEENDKENVAPYVKESSSPKGAPVKAFLDDEAEEEDDSDNDRMRFGDDEENEDDDDDDIEELREMIVTGYKEKPVDKETRDELHQKWLEEKDAAGTDDLLRRLNVASKLREGSLLDDDDDDEEEGEEDVEVDDDVEEDEDEERPRVPRLNSKKAKEMIAQMFLDKDEAFSSSDDEETEKILAKKRLLNKAEEKCKLVSPDEDDDSREVFCRIKKLNTVPDAHKKAKITAFIDTIGGNSNSSSKSSFLSRVSSHSVPTSSKQLKQGSGVGPCRAYIFGRDDSNSRSSMSISEDASDSTTKEIQTKKVTTKYSISQSQVRSINENSSSNSNSSTSFFEMLKRSSVQTNVGNKESSVVELSQSVFAAFKIPKKPLKIQGRV</sequence>
<evidence type="ECO:0008006" key="4">
    <source>
        <dbReference type="Google" id="ProtNLM"/>
    </source>
</evidence>
<organism evidence="2 3">
    <name type="scientific">Lactuca sativa</name>
    <name type="common">Garden lettuce</name>
    <dbReference type="NCBI Taxonomy" id="4236"/>
    <lineage>
        <taxon>Eukaryota</taxon>
        <taxon>Viridiplantae</taxon>
        <taxon>Streptophyta</taxon>
        <taxon>Embryophyta</taxon>
        <taxon>Tracheophyta</taxon>
        <taxon>Spermatophyta</taxon>
        <taxon>Magnoliopsida</taxon>
        <taxon>eudicotyledons</taxon>
        <taxon>Gunneridae</taxon>
        <taxon>Pentapetalae</taxon>
        <taxon>asterids</taxon>
        <taxon>campanulids</taxon>
        <taxon>Asterales</taxon>
        <taxon>Asteraceae</taxon>
        <taxon>Cichorioideae</taxon>
        <taxon>Cichorieae</taxon>
        <taxon>Lactucinae</taxon>
        <taxon>Lactuca</taxon>
    </lineage>
</organism>
<feature type="region of interest" description="Disordered" evidence="1">
    <location>
        <begin position="225"/>
        <end position="248"/>
    </location>
</feature>
<accession>A0A9R1WH57</accession>
<feature type="compositionally biased region" description="Acidic residues" evidence="1">
    <location>
        <begin position="676"/>
        <end position="703"/>
    </location>
</feature>
<feature type="compositionally biased region" description="Acidic residues" evidence="1">
    <location>
        <begin position="556"/>
        <end position="567"/>
    </location>
</feature>
<feature type="region of interest" description="Disordered" evidence="1">
    <location>
        <begin position="79"/>
        <end position="98"/>
    </location>
</feature>
<dbReference type="Proteomes" id="UP000235145">
    <property type="component" value="Unassembled WGS sequence"/>
</dbReference>
<evidence type="ECO:0000256" key="1">
    <source>
        <dbReference type="SAM" id="MobiDB-lite"/>
    </source>
</evidence>
<feature type="region of interest" description="Disordered" evidence="1">
    <location>
        <begin position="268"/>
        <end position="294"/>
    </location>
</feature>
<name>A0A9R1WH57_LACSA</name>
<feature type="region of interest" description="Disordered" evidence="1">
    <location>
        <begin position="672"/>
        <end position="714"/>
    </location>
</feature>
<feature type="compositionally biased region" description="Basic and acidic residues" evidence="1">
    <location>
        <begin position="632"/>
        <end position="642"/>
    </location>
</feature>
<feature type="compositionally biased region" description="Acidic residues" evidence="1">
    <location>
        <begin position="609"/>
        <end position="623"/>
    </location>
</feature>
<feature type="region of interest" description="Disordered" evidence="1">
    <location>
        <begin position="839"/>
        <end position="894"/>
    </location>
</feature>
<evidence type="ECO:0000313" key="2">
    <source>
        <dbReference type="EMBL" id="KAJ0225316.1"/>
    </source>
</evidence>
<feature type="compositionally biased region" description="Low complexity" evidence="1">
    <location>
        <begin position="881"/>
        <end position="894"/>
    </location>
</feature>
<feature type="compositionally biased region" description="Basic and acidic residues" evidence="1">
    <location>
        <begin position="363"/>
        <end position="372"/>
    </location>
</feature>
<dbReference type="PANTHER" id="PTHR36005:SF1">
    <property type="entry name" value="DNA LIGASE-LIKE PROTEIN"/>
    <property type="match status" value="1"/>
</dbReference>
<feature type="compositionally biased region" description="Basic and acidic residues" evidence="1">
    <location>
        <begin position="481"/>
        <end position="499"/>
    </location>
</feature>
<feature type="compositionally biased region" description="Acidic residues" evidence="1">
    <location>
        <begin position="591"/>
        <end position="601"/>
    </location>
</feature>
<comment type="caution">
    <text evidence="2">The sequence shown here is derived from an EMBL/GenBank/DDBJ whole genome shotgun (WGS) entry which is preliminary data.</text>
</comment>
<reference evidence="2 3" key="1">
    <citation type="journal article" date="2017" name="Nat. Commun.">
        <title>Genome assembly with in vitro proximity ligation data and whole-genome triplication in lettuce.</title>
        <authorList>
            <person name="Reyes-Chin-Wo S."/>
            <person name="Wang Z."/>
            <person name="Yang X."/>
            <person name="Kozik A."/>
            <person name="Arikit S."/>
            <person name="Song C."/>
            <person name="Xia L."/>
            <person name="Froenicke L."/>
            <person name="Lavelle D.O."/>
            <person name="Truco M.J."/>
            <person name="Xia R."/>
            <person name="Zhu S."/>
            <person name="Xu C."/>
            <person name="Xu H."/>
            <person name="Xu X."/>
            <person name="Cox K."/>
            <person name="Korf I."/>
            <person name="Meyers B.C."/>
            <person name="Michelmore R.W."/>
        </authorList>
    </citation>
    <scope>NUCLEOTIDE SEQUENCE [LARGE SCALE GENOMIC DNA]</scope>
    <source>
        <strain evidence="3">cv. Salinas</strain>
        <tissue evidence="2">Seedlings</tissue>
    </source>
</reference>
<feature type="region of interest" description="Disordered" evidence="1">
    <location>
        <begin position="426"/>
        <end position="642"/>
    </location>
</feature>
<feature type="compositionally biased region" description="Polar residues" evidence="1">
    <location>
        <begin position="866"/>
        <end position="880"/>
    </location>
</feature>
<proteinExistence type="predicted"/>
<gene>
    <name evidence="2" type="ORF">LSAT_V11C100007860</name>
</gene>
<evidence type="ECO:0000313" key="3">
    <source>
        <dbReference type="Proteomes" id="UP000235145"/>
    </source>
</evidence>
<keyword evidence="3" id="KW-1185">Reference proteome</keyword>